<proteinExistence type="predicted"/>
<dbReference type="InterPro" id="IPR051055">
    <property type="entry name" value="PIF1_helicase"/>
</dbReference>
<dbReference type="Proteomes" id="UP001213000">
    <property type="component" value="Unassembled WGS sequence"/>
</dbReference>
<evidence type="ECO:0000256" key="1">
    <source>
        <dbReference type="SAM" id="MobiDB-lite"/>
    </source>
</evidence>
<reference evidence="3" key="1">
    <citation type="submission" date="2022-07" db="EMBL/GenBank/DDBJ databases">
        <title>Genome Sequence of Leucocoprinus birnbaumii.</title>
        <authorList>
            <person name="Buettner E."/>
        </authorList>
    </citation>
    <scope>NUCLEOTIDE SEQUENCE</scope>
    <source>
        <strain evidence="3">VT141</strain>
    </source>
</reference>
<name>A0AAD5VFB1_9AGAR</name>
<dbReference type="Pfam" id="PF14214">
    <property type="entry name" value="Helitron_like_N"/>
    <property type="match status" value="1"/>
</dbReference>
<feature type="compositionally biased region" description="Basic and acidic residues" evidence="1">
    <location>
        <begin position="1227"/>
        <end position="1245"/>
    </location>
</feature>
<dbReference type="InterPro" id="IPR027417">
    <property type="entry name" value="P-loop_NTPase"/>
</dbReference>
<evidence type="ECO:0000313" key="3">
    <source>
        <dbReference type="EMBL" id="KAJ3554886.1"/>
    </source>
</evidence>
<dbReference type="EMBL" id="JANIEX010001741">
    <property type="protein sequence ID" value="KAJ3554886.1"/>
    <property type="molecule type" value="Genomic_DNA"/>
</dbReference>
<dbReference type="PANTHER" id="PTHR47642">
    <property type="entry name" value="ATP-DEPENDENT DNA HELICASE"/>
    <property type="match status" value="1"/>
</dbReference>
<accession>A0AAD5VFB1</accession>
<feature type="region of interest" description="Disordered" evidence="1">
    <location>
        <begin position="1216"/>
        <end position="1290"/>
    </location>
</feature>
<evidence type="ECO:0000313" key="4">
    <source>
        <dbReference type="Proteomes" id="UP001213000"/>
    </source>
</evidence>
<comment type="caution">
    <text evidence="3">The sequence shown here is derived from an EMBL/GenBank/DDBJ whole genome shotgun (WGS) entry which is preliminary data.</text>
</comment>
<dbReference type="SUPFAM" id="SSF52540">
    <property type="entry name" value="P-loop containing nucleoside triphosphate hydrolases"/>
    <property type="match status" value="1"/>
</dbReference>
<gene>
    <name evidence="3" type="ORF">NP233_g12332</name>
</gene>
<protein>
    <recommendedName>
        <fullName evidence="2">Helitron helicase-like domain-containing protein</fullName>
    </recommendedName>
</protein>
<evidence type="ECO:0000259" key="2">
    <source>
        <dbReference type="Pfam" id="PF14214"/>
    </source>
</evidence>
<sequence>MPGMFPTLFPYGIGGLEDSECGVPVSFQHHVCYLLNIKDKSFRYHFSFVFVALNILQRRTSHLHTHFRCKKSNFDDVARKLVEVSPKVLLELSERLQKEKCLPSHMSREQQEAMALIRQLETISAHIPGPIFMVMCGDSSIDLFSQFLVLPPAHERALMLAKDPVAAANFFEFAVRSMFEYLLGWDYENGASSEGGGIFGRVEAFAGTSEFTEWGCLHGHFLVWLARGLNPTDIYEWLESNPDYQTQFFKFWESIIHHHLPDIDVEIGPSYDPRLECPPVPPHPDLLDSVCTEKREPIMVPSGDRPKPAETFQEHGSRADLDERAPHNIEEVQAILDEWDSVFVTEVKKCGETLQRHECRTSPIEGARRLLHKCLSQFTHRQQIHAQQAVRYLQGFGDEILSHETTPMLSAILMSFVREKYRNILLSPAPSEDNSPTQHHSDHDDDGDDLPEETNLAIRTSRGGVLIDMTQVHHYWYRADTLSELCFFDFCQNVRLEAKARSSRVKNNHKSRLGVLRRHALKPGHPLSETHHLVEHTNIERGDRQKELVLRVVGMSIPRESNPIWPLFTLAHFKPFSDETPLLLMGRSVQDTYNAHNFSNSARLVTKNWNAVHESTVALGCMDEDIINLDGTHTNDGRESDFLALNVVESLAQARWFEKGTTATMSLHAEPGTGNNEHTKDDQGAQLSQLVLTSQQLKEWRAEIKAEESNLASRRCNALNPDTLGTGPDPASTGETEVYNPALVGNEPEPRPGETIAAIVSQPAVMSADEVVARVGEEFCLNEKQLKAFGSAAGNIDGMTIYKGLGIKITKKDGRGKATGKLEPAQKTIPFCGLQLLCDIDHALRYAKEQPEEWFGGITIIFAGDFYQYPPVGASPLYTPIASYAAQSNEELQKRLGCLAWKSVNVVVELTEQQRMKGDPEYAAAVQRLRTRACMQEDVDLFNTRIIKTNDNVDGVDMGITENFQATAIVNTNWLQQILNLKKAQSVGGDALITCAARDTFPSAAVPPTRDECETLLKLDLSSSKIQQALPGFIPLFESMPVILKTRNISTELKITNGSQGYVRKIFTDRSDQGFIYCTCVIVEFPDSPIQLKGLPRSHFPITPVTFSFSYTLPRGNSGSKEVVQVVRNQLPVQPAFAVTGHSAQGKTLPRVLAALDEGGFAAYVAASRAREREGLCLLREVKLSDLNKPLPSDLFYEVRRLRALEHNTDVKYGYSASPLLDVPDQESQRGIKTEQIKDRVEYHDSAMNSGGSKSNGKRKYVEVGDPSDSPARPVKRNRPAGQVAGGTGASVADRAHSRVSQLFGCRWSSANWSCAYDATFMGLYLTFVNLTPEDRNSFEGVSEAGRILGNLFTEIELAERPSSELFDLHRNAFRNHLQGLDARSFPRTGQVCTTVSGIMEMVVPLRHRYCQPVPRCSNNCQFRSRQVTVPDMLRASQASQASVDNIVQTWMCEHYPDMFTLATFPSVNHMICSIVEMDLDPDIPSHSSTPVPQHFPILVFELHSTESYILPSTSLQLPCRDVTCRYRLSAIVYHGSLHFTLRIVLPDGAVWKYDGQANNGSPEFEKTLAVGSGASPSQFELSGLLDLDGRRAHVLIYSHDIDNGPH</sequence>
<organism evidence="3 4">
    <name type="scientific">Leucocoprinus birnbaumii</name>
    <dbReference type="NCBI Taxonomy" id="56174"/>
    <lineage>
        <taxon>Eukaryota</taxon>
        <taxon>Fungi</taxon>
        <taxon>Dikarya</taxon>
        <taxon>Basidiomycota</taxon>
        <taxon>Agaricomycotina</taxon>
        <taxon>Agaricomycetes</taxon>
        <taxon>Agaricomycetidae</taxon>
        <taxon>Agaricales</taxon>
        <taxon>Agaricineae</taxon>
        <taxon>Agaricaceae</taxon>
        <taxon>Leucocoprinus</taxon>
    </lineage>
</organism>
<dbReference type="InterPro" id="IPR025476">
    <property type="entry name" value="Helitron_helicase-like"/>
</dbReference>
<feature type="domain" description="Helitron helicase-like" evidence="2">
    <location>
        <begin position="32"/>
        <end position="223"/>
    </location>
</feature>
<dbReference type="CDD" id="cd18809">
    <property type="entry name" value="SF1_C_RecD"/>
    <property type="match status" value="1"/>
</dbReference>
<keyword evidence="4" id="KW-1185">Reference proteome</keyword>
<feature type="region of interest" description="Disordered" evidence="1">
    <location>
        <begin position="427"/>
        <end position="452"/>
    </location>
</feature>